<dbReference type="Gene3D" id="1.10.10.2340">
    <property type="match status" value="1"/>
</dbReference>
<dbReference type="InterPro" id="IPR007421">
    <property type="entry name" value="Schlafen_AlbA_2_dom"/>
</dbReference>
<dbReference type="Proteomes" id="UP000442535">
    <property type="component" value="Unassembled WGS sequence"/>
</dbReference>
<keyword evidence="6" id="KW-1185">Reference proteome</keyword>
<dbReference type="Pfam" id="PF13749">
    <property type="entry name" value="HATPase_c_4"/>
    <property type="match status" value="1"/>
</dbReference>
<dbReference type="InterPro" id="IPR038461">
    <property type="entry name" value="Schlafen_AlbA_2_dom_sf"/>
</dbReference>
<gene>
    <name evidence="5" type="ORF">FYJ63_07330</name>
</gene>
<comment type="caution">
    <text evidence="5">The sequence shown here is derived from an EMBL/GenBank/DDBJ whole genome shotgun (WGS) entry which is preliminary data.</text>
</comment>
<evidence type="ECO:0000313" key="5">
    <source>
        <dbReference type="EMBL" id="MST50045.1"/>
    </source>
</evidence>
<dbReference type="Gene3D" id="3.30.950.30">
    <property type="entry name" value="Schlafen, AAA domain"/>
    <property type="match status" value="1"/>
</dbReference>
<dbReference type="InterPro" id="IPR038475">
    <property type="entry name" value="RecG_C_sf"/>
</dbReference>
<feature type="domain" description="DUF5635" evidence="3">
    <location>
        <begin position="410"/>
        <end position="495"/>
    </location>
</feature>
<dbReference type="InterPro" id="IPR054760">
    <property type="entry name" value="DIP2311-like_C"/>
</dbReference>
<reference evidence="5 6" key="1">
    <citation type="submission" date="2019-08" db="EMBL/GenBank/DDBJ databases">
        <title>In-depth cultivation of the pig gut microbiome towards novel bacterial diversity and tailored functional studies.</title>
        <authorList>
            <person name="Wylensek D."/>
            <person name="Hitch T.C.A."/>
            <person name="Clavel T."/>
        </authorList>
    </citation>
    <scope>NUCLEOTIDE SEQUENCE [LARGE SCALE GENOMIC DNA]</scope>
    <source>
        <strain evidence="5 6">RF-GAM-744-WT-7</strain>
    </source>
</reference>
<organism evidence="5 6">
    <name type="scientific">Mobiluncus porci</name>
    <dbReference type="NCBI Taxonomy" id="2652278"/>
    <lineage>
        <taxon>Bacteria</taxon>
        <taxon>Bacillati</taxon>
        <taxon>Actinomycetota</taxon>
        <taxon>Actinomycetes</taxon>
        <taxon>Actinomycetales</taxon>
        <taxon>Actinomycetaceae</taxon>
        <taxon>Mobiluncus</taxon>
    </lineage>
</organism>
<dbReference type="PANTHER" id="PTHR30595">
    <property type="entry name" value="GLPR-RELATED TRANSCRIPTIONAL REPRESSOR"/>
    <property type="match status" value="1"/>
</dbReference>
<dbReference type="InterPro" id="IPR040728">
    <property type="entry name" value="DUF5635"/>
</dbReference>
<evidence type="ECO:0000259" key="3">
    <source>
        <dbReference type="Pfam" id="PF18685"/>
    </source>
</evidence>
<evidence type="ECO:0000313" key="6">
    <source>
        <dbReference type="Proteomes" id="UP000442535"/>
    </source>
</evidence>
<evidence type="ECO:0000256" key="1">
    <source>
        <dbReference type="SAM" id="MobiDB-lite"/>
    </source>
</evidence>
<accession>A0A7K0K4T7</accession>
<dbReference type="Pfam" id="PF04326">
    <property type="entry name" value="SLFN_AlbA_2"/>
    <property type="match status" value="1"/>
</dbReference>
<feature type="region of interest" description="Disordered" evidence="1">
    <location>
        <begin position="32"/>
        <end position="60"/>
    </location>
</feature>
<dbReference type="Gene3D" id="6.10.10.130">
    <property type="match status" value="1"/>
</dbReference>
<proteinExistence type="predicted"/>
<feature type="compositionally biased region" description="Basic and acidic residues" evidence="1">
    <location>
        <begin position="32"/>
        <end position="50"/>
    </location>
</feature>
<dbReference type="InterPro" id="IPR036388">
    <property type="entry name" value="WH-like_DNA-bd_sf"/>
</dbReference>
<dbReference type="Gene3D" id="3.30.565.60">
    <property type="match status" value="1"/>
</dbReference>
<dbReference type="EMBL" id="VUMY01000012">
    <property type="protein sequence ID" value="MST50045.1"/>
    <property type="molecule type" value="Genomic_DNA"/>
</dbReference>
<dbReference type="AlphaFoldDB" id="A0A7K0K4T7"/>
<dbReference type="RefSeq" id="WP_154545293.1">
    <property type="nucleotide sequence ID" value="NZ_VUMY01000012.1"/>
</dbReference>
<evidence type="ECO:0000259" key="4">
    <source>
        <dbReference type="Pfam" id="PF22168"/>
    </source>
</evidence>
<dbReference type="PANTHER" id="PTHR30595:SF6">
    <property type="entry name" value="SCHLAFEN ALBA-2 DOMAIN-CONTAINING PROTEIN"/>
    <property type="match status" value="1"/>
</dbReference>
<dbReference type="Pfam" id="PF22168">
    <property type="entry name" value="DIP2311-like_C"/>
    <property type="match status" value="1"/>
</dbReference>
<feature type="domain" description="Schlafen AlbA-2" evidence="2">
    <location>
        <begin position="34"/>
        <end position="157"/>
    </location>
</feature>
<name>A0A7K0K4T7_9ACTO</name>
<dbReference type="Gene3D" id="1.10.10.10">
    <property type="entry name" value="Winged helix-like DNA-binding domain superfamily/Winged helix DNA-binding domain"/>
    <property type="match status" value="1"/>
</dbReference>
<protein>
    <submittedName>
        <fullName evidence="5">Transcriptional regulator</fullName>
    </submittedName>
</protein>
<dbReference type="Pfam" id="PF18685">
    <property type="entry name" value="DUF5635"/>
    <property type="match status" value="1"/>
</dbReference>
<evidence type="ECO:0000259" key="2">
    <source>
        <dbReference type="Pfam" id="PF04326"/>
    </source>
</evidence>
<feature type="domain" description="Transcriptional regulator DIP2311-like C-terminal" evidence="4">
    <location>
        <begin position="510"/>
        <end position="570"/>
    </location>
</feature>
<sequence>MVANPQEYSRTHLEEEVREILSSVKLGRITKTRETESIDFKEEAGRRNGSDIEPGQPENPEAATKLADEVACMANTPHGGALILGVEDKTGKLIGTELDTQWLRHRIYQAIDVAPDITEQRVLGQRLLVLFVPPASEPVEDTKGRIRWRIGSSCEPVDRAQWWEYQRKLLHIDPMAQTSHYDLANARGQAIDLVKQENQGFSDLTNSELLTRIGAADSEGRLTKAGELLFTASSKSHINFTVLDVPGGDVLTFIESNPNFSLLEQLGEIEQALKIQNKNNKLTEGYAHLAVPQIPSSAVREAILNGLIHRDWNRQEPLDVRWLEGDSTLIVRSPGGFPRTITSANVLSNRAARYPALADLFRAIGLVDKQGIGVDRMYQAMITLGHRPPEIIEVSGPYVQTTLVGGKPVLPVMELVKKIVPEPRQRDVRIAIIFYGLFHSPFITIESLARDLQATEESAWNALAAATQTTIEGEPIVKRYREAWILGDSARKILKTHQGDIFAPGRYLTTDQDSLFETASAWIETFSSITTGDLMTLSGVSRGTALKCLQDMESVGVVRHAGSGRSVRYQRVTV</sequence>